<gene>
    <name evidence="1" type="ORF">BO83DRAFT_427888</name>
</gene>
<organism evidence="1 2">
    <name type="scientific">Aspergillus eucalypticola (strain CBS 122712 / IBT 29274)</name>
    <dbReference type="NCBI Taxonomy" id="1448314"/>
    <lineage>
        <taxon>Eukaryota</taxon>
        <taxon>Fungi</taxon>
        <taxon>Dikarya</taxon>
        <taxon>Ascomycota</taxon>
        <taxon>Pezizomycotina</taxon>
        <taxon>Eurotiomycetes</taxon>
        <taxon>Eurotiomycetidae</taxon>
        <taxon>Eurotiales</taxon>
        <taxon>Aspergillaceae</taxon>
        <taxon>Aspergillus</taxon>
        <taxon>Aspergillus subgen. Circumdati</taxon>
    </lineage>
</organism>
<sequence>MDQFPFPWARTPNENTMLSTSADGNYFDEALSAESTTAPLVAPSSSWWYGDIPMYQNVASVSSFPSAPSLQPEPSVYPPATYQPEPWYHSAPDFQSGPSYQPASCSHPAPSIHPASRVYPTPPYQPEQWYQPATNFLTGPSFHQPAMQVANPASVQHTTSRYANLGQFHHPLNALRTQETQHNSSMSAPAVGNAGFDFGLPLTGNGNARRARPSSLTSDAIGRVANIRHHSTGCRD</sequence>
<keyword evidence="2" id="KW-1185">Reference proteome</keyword>
<evidence type="ECO:0000313" key="2">
    <source>
        <dbReference type="Proteomes" id="UP000246171"/>
    </source>
</evidence>
<dbReference type="VEuPathDB" id="FungiDB:BO83DRAFT_427888"/>
<proteinExistence type="predicted"/>
<evidence type="ECO:0000313" key="1">
    <source>
        <dbReference type="EMBL" id="PWY71276.1"/>
    </source>
</evidence>
<dbReference type="AlphaFoldDB" id="A0A317VAP1"/>
<comment type="caution">
    <text evidence="1">The sequence shown here is derived from an EMBL/GenBank/DDBJ whole genome shotgun (WGS) entry which is preliminary data.</text>
</comment>
<dbReference type="RefSeq" id="XP_025387267.1">
    <property type="nucleotide sequence ID" value="XM_025535374.1"/>
</dbReference>
<dbReference type="GeneID" id="37057336"/>
<dbReference type="EMBL" id="MSFU01000015">
    <property type="protein sequence ID" value="PWY71276.1"/>
    <property type="molecule type" value="Genomic_DNA"/>
</dbReference>
<accession>A0A317VAP1</accession>
<dbReference type="OrthoDB" id="4506052at2759"/>
<reference evidence="1" key="1">
    <citation type="submission" date="2016-12" db="EMBL/GenBank/DDBJ databases">
        <title>The genomes of Aspergillus section Nigri reveals drivers in fungal speciation.</title>
        <authorList>
            <consortium name="DOE Joint Genome Institute"/>
            <person name="Vesth T.C."/>
            <person name="Nybo J."/>
            <person name="Theobald S."/>
            <person name="Brandl J."/>
            <person name="Frisvad J.C."/>
            <person name="Nielsen K.F."/>
            <person name="Lyhne E.K."/>
            <person name="Kogle M.E."/>
            <person name="Kuo A."/>
            <person name="Riley R."/>
            <person name="Clum A."/>
            <person name="Nolan M."/>
            <person name="Lipzen A."/>
            <person name="Salamov A."/>
            <person name="Henrissat B."/>
            <person name="Wiebenga A."/>
            <person name="De vries R.P."/>
            <person name="Grigoriev I.V."/>
            <person name="Mortensen U.H."/>
            <person name="Andersen M.R."/>
            <person name="Baker S.E."/>
        </authorList>
    </citation>
    <scope>NUCLEOTIDE SEQUENCE</scope>
    <source>
        <strain evidence="1">CBS 122712</strain>
    </source>
</reference>
<protein>
    <submittedName>
        <fullName evidence="1">Uncharacterized protein</fullName>
    </submittedName>
</protein>
<dbReference type="Proteomes" id="UP000246171">
    <property type="component" value="Unassembled WGS sequence"/>
</dbReference>
<name>A0A317VAP1_ASPEC</name>